<keyword evidence="2 4" id="KW-0238">DNA-binding</keyword>
<dbReference type="Proteomes" id="UP000037594">
    <property type="component" value="Unassembled WGS sequence"/>
</dbReference>
<comment type="caution">
    <text evidence="6">The sequence shown here is derived from an EMBL/GenBank/DDBJ whole genome shotgun (WGS) entry which is preliminary data.</text>
</comment>
<dbReference type="PANTHER" id="PTHR47506">
    <property type="entry name" value="TRANSCRIPTIONAL REGULATORY PROTEIN"/>
    <property type="match status" value="1"/>
</dbReference>
<gene>
    <name evidence="6" type="ORF">ACT17_19335</name>
</gene>
<dbReference type="PROSITE" id="PS50977">
    <property type="entry name" value="HTH_TETR_2"/>
    <property type="match status" value="1"/>
</dbReference>
<feature type="domain" description="HTH tetR-type" evidence="5">
    <location>
        <begin position="10"/>
        <end position="70"/>
    </location>
</feature>
<evidence type="ECO:0000256" key="3">
    <source>
        <dbReference type="ARBA" id="ARBA00023163"/>
    </source>
</evidence>
<reference evidence="6 7" key="1">
    <citation type="submission" date="2015-06" db="EMBL/GenBank/DDBJ databases">
        <title>Genome sequence of Mycobacterium conceptionense strain MLE.</title>
        <authorList>
            <person name="Greninger A.L."/>
            <person name="Cunningham G."/>
            <person name="Chiu C.Y."/>
            <person name="Miller S."/>
        </authorList>
    </citation>
    <scope>NUCLEOTIDE SEQUENCE [LARGE SCALE GENOMIC DNA]</scope>
    <source>
        <strain evidence="6 7">MLE</strain>
    </source>
</reference>
<proteinExistence type="predicted"/>
<dbReference type="AlphaFoldDB" id="A0A0J8U5K3"/>
<dbReference type="Gene3D" id="1.10.357.10">
    <property type="entry name" value="Tetracycline Repressor, domain 2"/>
    <property type="match status" value="1"/>
</dbReference>
<dbReference type="SUPFAM" id="SSF46689">
    <property type="entry name" value="Homeodomain-like"/>
    <property type="match status" value="1"/>
</dbReference>
<dbReference type="Pfam" id="PF00440">
    <property type="entry name" value="TetR_N"/>
    <property type="match status" value="1"/>
</dbReference>
<dbReference type="PANTHER" id="PTHR47506:SF1">
    <property type="entry name" value="HTH-TYPE TRANSCRIPTIONAL REGULATOR YJDC"/>
    <property type="match status" value="1"/>
</dbReference>
<evidence type="ECO:0000256" key="1">
    <source>
        <dbReference type="ARBA" id="ARBA00023015"/>
    </source>
</evidence>
<accession>A0A0J8U5K3</accession>
<dbReference type="PROSITE" id="PS01081">
    <property type="entry name" value="HTH_TETR_1"/>
    <property type="match status" value="1"/>
</dbReference>
<dbReference type="Gene3D" id="1.10.10.60">
    <property type="entry name" value="Homeodomain-like"/>
    <property type="match status" value="1"/>
</dbReference>
<dbReference type="GO" id="GO:0003677">
    <property type="term" value="F:DNA binding"/>
    <property type="evidence" value="ECO:0007669"/>
    <property type="project" value="UniProtKB-UniRule"/>
</dbReference>
<keyword evidence="1" id="KW-0805">Transcription regulation</keyword>
<dbReference type="SUPFAM" id="SSF48498">
    <property type="entry name" value="Tetracyclin repressor-like, C-terminal domain"/>
    <property type="match status" value="1"/>
</dbReference>
<evidence type="ECO:0000256" key="2">
    <source>
        <dbReference type="ARBA" id="ARBA00023125"/>
    </source>
</evidence>
<keyword evidence="3" id="KW-0804">Transcription</keyword>
<protein>
    <submittedName>
        <fullName evidence="6">TetR family transcriptional regulator</fullName>
    </submittedName>
</protein>
<dbReference type="OrthoDB" id="9805134at2"/>
<evidence type="ECO:0000256" key="4">
    <source>
        <dbReference type="PROSITE-ProRule" id="PRU00335"/>
    </source>
</evidence>
<dbReference type="EMBL" id="LFOD01000018">
    <property type="protein sequence ID" value="KMV16798.1"/>
    <property type="molecule type" value="Genomic_DNA"/>
</dbReference>
<evidence type="ECO:0000313" key="6">
    <source>
        <dbReference type="EMBL" id="KMV16798.1"/>
    </source>
</evidence>
<dbReference type="Pfam" id="PF16925">
    <property type="entry name" value="TetR_C_13"/>
    <property type="match status" value="1"/>
</dbReference>
<dbReference type="InterPro" id="IPR001647">
    <property type="entry name" value="HTH_TetR"/>
</dbReference>
<dbReference type="InterPro" id="IPR011075">
    <property type="entry name" value="TetR_C"/>
</dbReference>
<organism evidence="6 7">
    <name type="scientific">Mycolicibacterium conceptionense</name>
    <dbReference type="NCBI Taxonomy" id="451644"/>
    <lineage>
        <taxon>Bacteria</taxon>
        <taxon>Bacillati</taxon>
        <taxon>Actinomycetota</taxon>
        <taxon>Actinomycetes</taxon>
        <taxon>Mycobacteriales</taxon>
        <taxon>Mycobacteriaceae</taxon>
        <taxon>Mycolicibacterium</taxon>
    </lineage>
</organism>
<name>A0A0J8U5K3_9MYCO</name>
<feature type="DNA-binding region" description="H-T-H motif" evidence="4">
    <location>
        <begin position="33"/>
        <end position="52"/>
    </location>
</feature>
<dbReference type="InterPro" id="IPR036271">
    <property type="entry name" value="Tet_transcr_reg_TetR-rel_C_sf"/>
</dbReference>
<dbReference type="PATRIC" id="fig|451644.5.peg.3991"/>
<evidence type="ECO:0000313" key="7">
    <source>
        <dbReference type="Proteomes" id="UP000037594"/>
    </source>
</evidence>
<dbReference type="RefSeq" id="WP_019348591.1">
    <property type="nucleotide sequence ID" value="NZ_AGSZ01000755.1"/>
</dbReference>
<dbReference type="InterPro" id="IPR009057">
    <property type="entry name" value="Homeodomain-like_sf"/>
</dbReference>
<evidence type="ECO:0000259" key="5">
    <source>
        <dbReference type="PROSITE" id="PS50977"/>
    </source>
</evidence>
<sequence>MTPVRGRPRSFDRDAALDKAILLFWERGYEATSTRDLSSALGIGIPSIYAAFGDKQCLFNEAVQVYDERYGGFINAALREEATARGAFARILRQAPARYTRRGLPNGCLIVSGDDGTVDPDVRAALQRIRRQKTGELADKVSTDIAAGDVPADTDAQALAQYVMSTLSGIAQAARDRVPRATLDRVAEIAVRALP</sequence>
<dbReference type="InterPro" id="IPR023772">
    <property type="entry name" value="DNA-bd_HTH_TetR-type_CS"/>
</dbReference>